<comment type="caution">
    <text evidence="1">The sequence shown here is derived from an EMBL/GenBank/DDBJ whole genome shotgun (WGS) entry which is preliminary data.</text>
</comment>
<evidence type="ECO:0000313" key="1">
    <source>
        <dbReference type="EMBL" id="OHE90777.1"/>
    </source>
</evidence>
<dbReference type="EMBL" id="MJBS01000223">
    <property type="protein sequence ID" value="OHE90777.1"/>
    <property type="molecule type" value="Genomic_DNA"/>
</dbReference>
<dbReference type="Proteomes" id="UP000176998">
    <property type="component" value="Unassembled WGS sequence"/>
</dbReference>
<sequence length="85" mass="9699">MLRLGDLTEKICPRRVFITATLPPSREADFKRAYKIGPDPTVIRTTTNRPNISYRHLLVEEESELLFIAATDFGSPCFEYSATHI</sequence>
<dbReference type="RefSeq" id="XP_022467952.1">
    <property type="nucleotide sequence ID" value="XM_022625532.1"/>
</dbReference>
<dbReference type="OrthoDB" id="4778084at2759"/>
<reference evidence="1 2" key="1">
    <citation type="submission" date="2016-09" db="EMBL/GenBank/DDBJ databases">
        <authorList>
            <person name="Capua I."/>
            <person name="De Benedictis P."/>
            <person name="Joannis T."/>
            <person name="Lombin L.H."/>
            <person name="Cattoli G."/>
        </authorList>
    </citation>
    <scope>NUCLEOTIDE SEQUENCE [LARGE SCALE GENOMIC DNA]</scope>
    <source>
        <strain evidence="1 2">IMI 309357</strain>
    </source>
</reference>
<organism evidence="1 2">
    <name type="scientific">Colletotrichum orchidophilum</name>
    <dbReference type="NCBI Taxonomy" id="1209926"/>
    <lineage>
        <taxon>Eukaryota</taxon>
        <taxon>Fungi</taxon>
        <taxon>Dikarya</taxon>
        <taxon>Ascomycota</taxon>
        <taxon>Pezizomycotina</taxon>
        <taxon>Sordariomycetes</taxon>
        <taxon>Hypocreomycetidae</taxon>
        <taxon>Glomerellales</taxon>
        <taxon>Glomerellaceae</taxon>
        <taxon>Colletotrichum</taxon>
    </lineage>
</organism>
<accession>A0A1G4ANP2</accession>
<dbReference type="AlphaFoldDB" id="A0A1G4ANP2"/>
<protein>
    <recommendedName>
        <fullName evidence="3">Helicase C-terminal domain-containing protein</fullName>
    </recommendedName>
</protein>
<evidence type="ECO:0000313" key="2">
    <source>
        <dbReference type="Proteomes" id="UP000176998"/>
    </source>
</evidence>
<keyword evidence="2" id="KW-1185">Reference proteome</keyword>
<gene>
    <name evidence="1" type="ORF">CORC01_13917</name>
</gene>
<proteinExistence type="predicted"/>
<dbReference type="GeneID" id="34567042"/>
<name>A0A1G4ANP2_9PEZI</name>
<evidence type="ECO:0008006" key="3">
    <source>
        <dbReference type="Google" id="ProtNLM"/>
    </source>
</evidence>